<accession>A0A8E2JWG0</accession>
<reference evidence="3 4" key="1">
    <citation type="journal article" date="2016" name="Nat. Commun.">
        <title>Ectomycorrhizal ecology is imprinted in the genome of the dominant symbiotic fungus Cenococcum geophilum.</title>
        <authorList>
            <consortium name="DOE Joint Genome Institute"/>
            <person name="Peter M."/>
            <person name="Kohler A."/>
            <person name="Ohm R.A."/>
            <person name="Kuo A."/>
            <person name="Krutzmann J."/>
            <person name="Morin E."/>
            <person name="Arend M."/>
            <person name="Barry K.W."/>
            <person name="Binder M."/>
            <person name="Choi C."/>
            <person name="Clum A."/>
            <person name="Copeland A."/>
            <person name="Grisel N."/>
            <person name="Haridas S."/>
            <person name="Kipfer T."/>
            <person name="LaButti K."/>
            <person name="Lindquist E."/>
            <person name="Lipzen A."/>
            <person name="Maire R."/>
            <person name="Meier B."/>
            <person name="Mihaltcheva S."/>
            <person name="Molinier V."/>
            <person name="Murat C."/>
            <person name="Poggeler S."/>
            <person name="Quandt C.A."/>
            <person name="Sperisen C."/>
            <person name="Tritt A."/>
            <person name="Tisserant E."/>
            <person name="Crous P.W."/>
            <person name="Henrissat B."/>
            <person name="Nehls U."/>
            <person name="Egli S."/>
            <person name="Spatafora J.W."/>
            <person name="Grigoriev I.V."/>
            <person name="Martin F.M."/>
        </authorList>
    </citation>
    <scope>NUCLEOTIDE SEQUENCE [LARGE SCALE GENOMIC DNA]</scope>
    <source>
        <strain evidence="3 4">CBS 207.34</strain>
    </source>
</reference>
<feature type="region of interest" description="Disordered" evidence="1">
    <location>
        <begin position="50"/>
        <end position="81"/>
    </location>
</feature>
<protein>
    <recommendedName>
        <fullName evidence="2">DUF6590 domain-containing protein</fullName>
    </recommendedName>
</protein>
<dbReference type="AlphaFoldDB" id="A0A8E2JWG0"/>
<evidence type="ECO:0000259" key="2">
    <source>
        <dbReference type="Pfam" id="PF20233"/>
    </source>
</evidence>
<evidence type="ECO:0000256" key="1">
    <source>
        <dbReference type="SAM" id="MobiDB-lite"/>
    </source>
</evidence>
<keyword evidence="4" id="KW-1185">Reference proteome</keyword>
<feature type="region of interest" description="Disordered" evidence="1">
    <location>
        <begin position="296"/>
        <end position="372"/>
    </location>
</feature>
<evidence type="ECO:0000313" key="3">
    <source>
        <dbReference type="EMBL" id="OCL11717.1"/>
    </source>
</evidence>
<dbReference type="Pfam" id="PF20233">
    <property type="entry name" value="DUF6590"/>
    <property type="match status" value="2"/>
</dbReference>
<dbReference type="OrthoDB" id="3559580at2759"/>
<gene>
    <name evidence="3" type="ORF">AOQ84DRAFT_386634</name>
</gene>
<dbReference type="InterPro" id="IPR046497">
    <property type="entry name" value="DUF6590"/>
</dbReference>
<proteinExistence type="predicted"/>
<feature type="domain" description="DUF6590" evidence="2">
    <location>
        <begin position="139"/>
        <end position="280"/>
    </location>
</feature>
<dbReference type="EMBL" id="KV749000">
    <property type="protein sequence ID" value="OCL11717.1"/>
    <property type="molecule type" value="Genomic_DNA"/>
</dbReference>
<dbReference type="PANTHER" id="PTHR35391">
    <property type="entry name" value="C2H2-TYPE DOMAIN-CONTAINING PROTEIN-RELATED"/>
    <property type="match status" value="1"/>
</dbReference>
<name>A0A8E2JWG0_9PEZI</name>
<sequence>MSQCEDSPGATAQFEGYTGFSQLLAPDEPSGLVYPAASANLNASNSLTSSQGILDSHQSGLHKGPIYQPEQPLSPAQTGYQSQGNTYQYQAGTSILPSPLKGWPQPEGQPFRKGGNNMTRNIRHDHERLDPSYKTMPNKFFIIGRVFALLFSESLGAGGYLDSTNVAVVKYGELVHAQVRRFVVVREKRGFCYACPISTYSGRGTAKAGVNPDEHAVVYSLPSSPLLVDGEAALAKCPIRVIPASPDIKFAPASRINFAINYPIQHNLKVKDIGVVANEDRLNLILYWMVENAAGSETHSGGSKRKKVQPSPSDILLQGGERKPPPAAESTGATGNDLVEPVSYPPALSNQTLHTPHIASPRTFTSTNRADDNEDSAILGGVRYSEATMVPGRLDSRFTYITNPHGFFKKGKVFMILWAEPRGASTLSTKVEAPNESGTEQAFCEIRRFCIIRRKPTYCICLPISTYSGQATTKPGLVVQDHAVIAPVGGSAQLHPKEQQLAKSPLFLIIEDQAVSIDPMSRINFAKVYTVEYNIRIRKIGRICPDSMKDLEDYFLESMGLQSQTQSQSTA</sequence>
<dbReference type="PANTHER" id="PTHR35391:SF5">
    <property type="entry name" value="DUF6590 DOMAIN-CONTAINING PROTEIN"/>
    <property type="match status" value="1"/>
</dbReference>
<dbReference type="Proteomes" id="UP000250140">
    <property type="component" value="Unassembled WGS sequence"/>
</dbReference>
<organism evidence="3 4">
    <name type="scientific">Glonium stellatum</name>
    <dbReference type="NCBI Taxonomy" id="574774"/>
    <lineage>
        <taxon>Eukaryota</taxon>
        <taxon>Fungi</taxon>
        <taxon>Dikarya</taxon>
        <taxon>Ascomycota</taxon>
        <taxon>Pezizomycotina</taxon>
        <taxon>Dothideomycetes</taxon>
        <taxon>Pleosporomycetidae</taxon>
        <taxon>Gloniales</taxon>
        <taxon>Gloniaceae</taxon>
        <taxon>Glonium</taxon>
    </lineage>
</organism>
<evidence type="ECO:0000313" key="4">
    <source>
        <dbReference type="Proteomes" id="UP000250140"/>
    </source>
</evidence>
<feature type="domain" description="DUF6590" evidence="2">
    <location>
        <begin position="407"/>
        <end position="552"/>
    </location>
</feature>